<keyword evidence="1" id="KW-0812">Transmembrane</keyword>
<accession>A0AAJ2U711</accession>
<evidence type="ECO:0000313" key="3">
    <source>
        <dbReference type="Proteomes" id="UP001285636"/>
    </source>
</evidence>
<dbReference type="Pfam" id="PF04186">
    <property type="entry name" value="FxsA"/>
    <property type="match status" value="1"/>
</dbReference>
<proteinExistence type="predicted"/>
<feature type="transmembrane region" description="Helical" evidence="1">
    <location>
        <begin position="28"/>
        <end position="46"/>
    </location>
</feature>
<feature type="non-terminal residue" evidence="2">
    <location>
        <position position="67"/>
    </location>
</feature>
<evidence type="ECO:0000313" key="2">
    <source>
        <dbReference type="EMBL" id="MDV2888497.1"/>
    </source>
</evidence>
<dbReference type="GO" id="GO:0016020">
    <property type="term" value="C:membrane"/>
    <property type="evidence" value="ECO:0007669"/>
    <property type="project" value="InterPro"/>
</dbReference>
<dbReference type="AlphaFoldDB" id="A0AAJ2U711"/>
<sequence length="67" mass="7625">MRYFFPFIMVMTLVEIAVLLFLGKIIGVWPTILLIVATGIIGAYLAKREGLQTIRKVQQQLRHGQIP</sequence>
<organism evidence="2 3">
    <name type="scientific">Alkalihalophilus pseudofirmus</name>
    <name type="common">Bacillus pseudofirmus</name>
    <dbReference type="NCBI Taxonomy" id="79885"/>
    <lineage>
        <taxon>Bacteria</taxon>
        <taxon>Bacillati</taxon>
        <taxon>Bacillota</taxon>
        <taxon>Bacilli</taxon>
        <taxon>Bacillales</taxon>
        <taxon>Bacillaceae</taxon>
        <taxon>Alkalihalophilus</taxon>
    </lineage>
</organism>
<dbReference type="NCBIfam" id="NF008528">
    <property type="entry name" value="PRK11463.1-2"/>
    <property type="match status" value="1"/>
</dbReference>
<dbReference type="PANTHER" id="PTHR35335">
    <property type="entry name" value="UPF0716 PROTEIN FXSA"/>
    <property type="match status" value="1"/>
</dbReference>
<keyword evidence="1" id="KW-0472">Membrane</keyword>
<reference evidence="2" key="1">
    <citation type="submission" date="2023-10" db="EMBL/GenBank/DDBJ databases">
        <title>Screening of Alkalihalophilus pseudofirmusBZ-TG-HK211 and Its Alleviation of Salt Stress on Rapeseed Growth.</title>
        <authorList>
            <person name="Zhao B."/>
            <person name="Guo T."/>
        </authorList>
    </citation>
    <scope>NUCLEOTIDE SEQUENCE</scope>
    <source>
        <strain evidence="2">BZ-TG-HK211</strain>
    </source>
</reference>
<evidence type="ECO:0000256" key="1">
    <source>
        <dbReference type="SAM" id="Phobius"/>
    </source>
</evidence>
<feature type="transmembrane region" description="Helical" evidence="1">
    <location>
        <begin position="5"/>
        <end position="22"/>
    </location>
</feature>
<dbReference type="PANTHER" id="PTHR35335:SF1">
    <property type="entry name" value="UPF0716 PROTEIN FXSA"/>
    <property type="match status" value="1"/>
</dbReference>
<keyword evidence="1" id="KW-1133">Transmembrane helix</keyword>
<protein>
    <submittedName>
        <fullName evidence="2">FxsA family protein</fullName>
    </submittedName>
</protein>
<dbReference type="EMBL" id="JAWJAY010001553">
    <property type="protein sequence ID" value="MDV2888497.1"/>
    <property type="molecule type" value="Genomic_DNA"/>
</dbReference>
<gene>
    <name evidence="2" type="ORF">RYX45_25380</name>
</gene>
<dbReference type="RefSeq" id="WP_323468390.1">
    <property type="nucleotide sequence ID" value="NZ_JAWJAY010001553.1"/>
</dbReference>
<dbReference type="Proteomes" id="UP001285636">
    <property type="component" value="Unassembled WGS sequence"/>
</dbReference>
<name>A0AAJ2U711_ALKPS</name>
<comment type="caution">
    <text evidence="2">The sequence shown here is derived from an EMBL/GenBank/DDBJ whole genome shotgun (WGS) entry which is preliminary data.</text>
</comment>
<dbReference type="InterPro" id="IPR007313">
    <property type="entry name" value="FxsA"/>
</dbReference>